<dbReference type="EMBL" id="QGGL01000002">
    <property type="protein sequence ID" value="PWK15971.1"/>
    <property type="molecule type" value="Genomic_DNA"/>
</dbReference>
<gene>
    <name evidence="1" type="ORF">C7459_102217</name>
</gene>
<name>A0A316DCN2_9BACL</name>
<organism evidence="1 2">
    <name type="scientific">Tumebacillus permanentifrigoris</name>
    <dbReference type="NCBI Taxonomy" id="378543"/>
    <lineage>
        <taxon>Bacteria</taxon>
        <taxon>Bacillati</taxon>
        <taxon>Bacillota</taxon>
        <taxon>Bacilli</taxon>
        <taxon>Bacillales</taxon>
        <taxon>Alicyclobacillaceae</taxon>
        <taxon>Tumebacillus</taxon>
    </lineage>
</organism>
<dbReference type="Pfam" id="PF19952">
    <property type="entry name" value="DUF6414"/>
    <property type="match status" value="1"/>
</dbReference>
<evidence type="ECO:0000313" key="2">
    <source>
        <dbReference type="Proteomes" id="UP000245634"/>
    </source>
</evidence>
<proteinExistence type="predicted"/>
<accession>A0A316DCN2</accession>
<protein>
    <submittedName>
        <fullName evidence="1">Uncharacterized protein</fullName>
    </submittedName>
</protein>
<dbReference type="Proteomes" id="UP000245634">
    <property type="component" value="Unassembled WGS sequence"/>
</dbReference>
<comment type="caution">
    <text evidence="1">The sequence shown here is derived from an EMBL/GenBank/DDBJ whole genome shotgun (WGS) entry which is preliminary data.</text>
</comment>
<evidence type="ECO:0000313" key="1">
    <source>
        <dbReference type="EMBL" id="PWK15971.1"/>
    </source>
</evidence>
<dbReference type="AlphaFoldDB" id="A0A316DCN2"/>
<reference evidence="1 2" key="1">
    <citation type="submission" date="2018-05" db="EMBL/GenBank/DDBJ databases">
        <title>Genomic Encyclopedia of Type Strains, Phase IV (KMG-IV): sequencing the most valuable type-strain genomes for metagenomic binning, comparative biology and taxonomic classification.</title>
        <authorList>
            <person name="Goeker M."/>
        </authorList>
    </citation>
    <scope>NUCLEOTIDE SEQUENCE [LARGE SCALE GENOMIC DNA]</scope>
    <source>
        <strain evidence="1 2">DSM 18773</strain>
    </source>
</reference>
<keyword evidence="2" id="KW-1185">Reference proteome</keyword>
<dbReference type="InterPro" id="IPR045633">
    <property type="entry name" value="DUF6414"/>
</dbReference>
<sequence>MLRSFIYLDKVTLDDYLASLDGYIVGDEIEQNEIERSISDKYFQNDNVTNDSSRETRQKLVVPLASKFQRLYTLMEQKSLIHQLDDMNNDDYIGIKRGSIIEAQVSINLPDIIKVIEGLGNMTPYFDLLGDESPIQTDKDKELFGKIVGLGEINKNNDFSVIMKSVLEKNRKLITNLKRSNLLQELRDLQGECTILGKVQSILPKGKTHEVNFLASEIKELLEIGNRQQRRQKPKNNVPNEIMEVVKGPALLLIPLAIYR</sequence>